<dbReference type="EMBL" id="JAPOHD010000063">
    <property type="protein sequence ID" value="MCY1722734.1"/>
    <property type="molecule type" value="Genomic_DNA"/>
</dbReference>
<dbReference type="Gene3D" id="3.30.70.100">
    <property type="match status" value="1"/>
</dbReference>
<feature type="domain" description="HMA" evidence="3">
    <location>
        <begin position="29"/>
        <end position="95"/>
    </location>
</feature>
<keyword evidence="5" id="KW-1185">Reference proteome</keyword>
<evidence type="ECO:0000256" key="1">
    <source>
        <dbReference type="SAM" id="MobiDB-lite"/>
    </source>
</evidence>
<dbReference type="RefSeq" id="WP_343335060.1">
    <property type="nucleotide sequence ID" value="NZ_JAPOHD010000063.1"/>
</dbReference>
<feature type="chain" id="PRO_5040927965" evidence="2">
    <location>
        <begin position="21"/>
        <end position="125"/>
    </location>
</feature>
<dbReference type="Proteomes" id="UP001145087">
    <property type="component" value="Unassembled WGS sequence"/>
</dbReference>
<dbReference type="InterPro" id="IPR006121">
    <property type="entry name" value="HMA_dom"/>
</dbReference>
<dbReference type="AlphaFoldDB" id="A0A9X3F8X2"/>
<proteinExistence type="predicted"/>
<comment type="caution">
    <text evidence="4">The sequence shown here is derived from an EMBL/GenBank/DDBJ whole genome shotgun (WGS) entry which is preliminary data.</text>
</comment>
<evidence type="ECO:0000259" key="3">
    <source>
        <dbReference type="PROSITE" id="PS50846"/>
    </source>
</evidence>
<reference evidence="4" key="1">
    <citation type="submission" date="2022-11" db="EMBL/GenBank/DDBJ databases">
        <title>Marilongibacter aestuarii gen. nov., sp. nov., isolated from tidal flat sediment.</title>
        <authorList>
            <person name="Jiayan W."/>
        </authorList>
    </citation>
    <scope>NUCLEOTIDE SEQUENCE</scope>
    <source>
        <strain evidence="4">Z1-6</strain>
    </source>
</reference>
<sequence>MMKKLIYLLMVAMFIGAATTDIFAQKKEDKVVCFKSNMDCADCEKTIYDYLKFEKGVKDLKVDHASNTILVKYKDGKNTDEKLAEAVNKKGYEAEKISHEEYKKIMAEISENGHEHQHEQHKERE</sequence>
<dbReference type="PROSITE" id="PS50846">
    <property type="entry name" value="HMA_2"/>
    <property type="match status" value="1"/>
</dbReference>
<evidence type="ECO:0000313" key="4">
    <source>
        <dbReference type="EMBL" id="MCY1722734.1"/>
    </source>
</evidence>
<gene>
    <name evidence="4" type="ORF">OU798_20460</name>
</gene>
<name>A0A9X3F8X2_9BACT</name>
<protein>
    <submittedName>
        <fullName evidence="4">Heavy-metal-associated domain-containing protein</fullName>
    </submittedName>
</protein>
<evidence type="ECO:0000313" key="5">
    <source>
        <dbReference type="Proteomes" id="UP001145087"/>
    </source>
</evidence>
<evidence type="ECO:0000256" key="2">
    <source>
        <dbReference type="SAM" id="SignalP"/>
    </source>
</evidence>
<dbReference type="CDD" id="cd00371">
    <property type="entry name" value="HMA"/>
    <property type="match status" value="1"/>
</dbReference>
<dbReference type="InterPro" id="IPR036163">
    <property type="entry name" value="HMA_dom_sf"/>
</dbReference>
<keyword evidence="2" id="KW-0732">Signal</keyword>
<feature type="region of interest" description="Disordered" evidence="1">
    <location>
        <begin position="105"/>
        <end position="125"/>
    </location>
</feature>
<dbReference type="GO" id="GO:0046872">
    <property type="term" value="F:metal ion binding"/>
    <property type="evidence" value="ECO:0007669"/>
    <property type="project" value="InterPro"/>
</dbReference>
<dbReference type="SUPFAM" id="SSF55008">
    <property type="entry name" value="HMA, heavy metal-associated domain"/>
    <property type="match status" value="1"/>
</dbReference>
<feature type="signal peptide" evidence="2">
    <location>
        <begin position="1"/>
        <end position="20"/>
    </location>
</feature>
<organism evidence="4 5">
    <name type="scientific">Draconibacterium aestuarii</name>
    <dbReference type="NCBI Taxonomy" id="2998507"/>
    <lineage>
        <taxon>Bacteria</taxon>
        <taxon>Pseudomonadati</taxon>
        <taxon>Bacteroidota</taxon>
        <taxon>Bacteroidia</taxon>
        <taxon>Marinilabiliales</taxon>
        <taxon>Prolixibacteraceae</taxon>
        <taxon>Draconibacterium</taxon>
    </lineage>
</organism>
<dbReference type="Pfam" id="PF00403">
    <property type="entry name" value="HMA"/>
    <property type="match status" value="1"/>
</dbReference>
<accession>A0A9X3F8X2</accession>